<evidence type="ECO:0000313" key="1">
    <source>
        <dbReference type="Ensembl" id="ENSLCNP00005023326.1"/>
    </source>
</evidence>
<accession>A0A667HAR6</accession>
<organism evidence="1 2">
    <name type="scientific">Lynx canadensis</name>
    <name type="common">Canada lynx</name>
    <name type="synonym">Felis canadensis</name>
    <dbReference type="NCBI Taxonomy" id="61383"/>
    <lineage>
        <taxon>Eukaryota</taxon>
        <taxon>Metazoa</taxon>
        <taxon>Chordata</taxon>
        <taxon>Craniata</taxon>
        <taxon>Vertebrata</taxon>
        <taxon>Euteleostomi</taxon>
        <taxon>Mammalia</taxon>
        <taxon>Eutheria</taxon>
        <taxon>Laurasiatheria</taxon>
        <taxon>Carnivora</taxon>
        <taxon>Feliformia</taxon>
        <taxon>Felidae</taxon>
        <taxon>Felinae</taxon>
        <taxon>Lynx</taxon>
    </lineage>
</organism>
<sequence>MDYSIHSFSKHKTDFSQYLYSSEKNLVTKNILSANLVIPGLQFEGLGSHFLPEMWTSLDMKGQE</sequence>
<name>A0A667HAR6_LYNCA</name>
<evidence type="ECO:0000313" key="2">
    <source>
        <dbReference type="Proteomes" id="UP000472241"/>
    </source>
</evidence>
<reference evidence="1" key="2">
    <citation type="submission" date="2025-09" db="UniProtKB">
        <authorList>
            <consortium name="Ensembl"/>
        </authorList>
    </citation>
    <scope>IDENTIFICATION</scope>
</reference>
<dbReference type="Ensembl" id="ENSLCNT00005026053.1">
    <property type="protein sequence ID" value="ENSLCNP00005023326.1"/>
    <property type="gene ID" value="ENSLCNG00005015177.1"/>
</dbReference>
<proteinExistence type="predicted"/>
<dbReference type="Proteomes" id="UP000472241">
    <property type="component" value="Unplaced"/>
</dbReference>
<protein>
    <submittedName>
        <fullName evidence="1">Uncharacterized protein</fullName>
    </submittedName>
</protein>
<dbReference type="AlphaFoldDB" id="A0A667HAR6"/>
<reference evidence="1" key="1">
    <citation type="submission" date="2025-08" db="UniProtKB">
        <authorList>
            <consortium name="Ensembl"/>
        </authorList>
    </citation>
    <scope>IDENTIFICATION</scope>
</reference>
<keyword evidence="2" id="KW-1185">Reference proteome</keyword>